<protein>
    <submittedName>
        <fullName evidence="2">Protein ACCUMULATION AND REPLICATION OF CHLOROPLASTS 3</fullName>
    </submittedName>
</protein>
<dbReference type="GO" id="GO:0010020">
    <property type="term" value="P:chloroplast fission"/>
    <property type="evidence" value="ECO:0007669"/>
    <property type="project" value="TreeGrafter"/>
</dbReference>
<dbReference type="InterPro" id="IPR003409">
    <property type="entry name" value="MORN"/>
</dbReference>
<dbReference type="GO" id="GO:0005829">
    <property type="term" value="C:cytosol"/>
    <property type="evidence" value="ECO:0007669"/>
    <property type="project" value="TreeGrafter"/>
</dbReference>
<dbReference type="GO" id="GO:0009707">
    <property type="term" value="C:chloroplast outer membrane"/>
    <property type="evidence" value="ECO:0007669"/>
    <property type="project" value="TreeGrafter"/>
</dbReference>
<gene>
    <name evidence="2" type="ORF">F511_05495</name>
</gene>
<dbReference type="AlphaFoldDB" id="A0A2Z7BHD6"/>
<dbReference type="InterPro" id="IPR036525">
    <property type="entry name" value="Tubulin/FtsZ_GTPase_sf"/>
</dbReference>
<proteinExistence type="predicted"/>
<evidence type="ECO:0000256" key="1">
    <source>
        <dbReference type="ARBA" id="ARBA00022737"/>
    </source>
</evidence>
<sequence>MTLFYPTSAGYQSLLRLSSLPSAPVPRNRNNLFLGAQANSIRVELSGSSSNGGIGKVTDTWEEPCESVEVIVVASAAYGSEHIIALNVLSNIKAENGLVVGIILKPFSFEGQRRQNEVPNFFLSDINDTGARINWQDSNAVKFLHCSFMCPFASISLWSRSLFVQPLGTDDHSPPSFEPRPSHTHQLRLDLSPNHNVLREVGSDTNFLDTDALLENELVTLDEALRTSNNTVLMAMNAISVIISIVERYNKTRFGFGAGYNVRTSLLRSINDCPFLGVDLKDFGGVILCIFASSDITVCGDATTIFQTVRLTIGWNSEIVVSIVHESNLEPNVILTTVIAFGDTKQRLAPKKGIFANLGRHFPFIFDIFKKKIQQSGVSTEKAYLSTNSDDSDMVNSDEEFSFTSFLLSSKLKFIVILKNDLDKMVWVPDDRISFLLLLHDYRSLESERDSEKKWNRVVEMKYRGGIYKGRIHGGLPEGKGRLLLHDGSVYDGMWRYGKKSGLGTLCFNNGDVYQGSWRDDVMHGKGWFYFHSGDRWFVNFWKGKANGEGRFYSKIGDVFFGQFKEGWRHGHFLHINVDGTRTQEVWDEGVLVSNEHLDAEAGDG</sequence>
<dbReference type="PANTHER" id="PTHR43215">
    <property type="entry name" value="RADIAL SPOKE HEAD 1 HOMOLOG"/>
    <property type="match status" value="1"/>
</dbReference>
<dbReference type="SUPFAM" id="SSF82185">
    <property type="entry name" value="Histone H3 K4-specific methyltransferase SET7/9 N-terminal domain"/>
    <property type="match status" value="1"/>
</dbReference>
<dbReference type="Pfam" id="PF02493">
    <property type="entry name" value="MORN"/>
    <property type="match status" value="5"/>
</dbReference>
<evidence type="ECO:0000313" key="3">
    <source>
        <dbReference type="Proteomes" id="UP000250235"/>
    </source>
</evidence>
<organism evidence="2 3">
    <name type="scientific">Dorcoceras hygrometricum</name>
    <dbReference type="NCBI Taxonomy" id="472368"/>
    <lineage>
        <taxon>Eukaryota</taxon>
        <taxon>Viridiplantae</taxon>
        <taxon>Streptophyta</taxon>
        <taxon>Embryophyta</taxon>
        <taxon>Tracheophyta</taxon>
        <taxon>Spermatophyta</taxon>
        <taxon>Magnoliopsida</taxon>
        <taxon>eudicotyledons</taxon>
        <taxon>Gunneridae</taxon>
        <taxon>Pentapetalae</taxon>
        <taxon>asterids</taxon>
        <taxon>lamiids</taxon>
        <taxon>Lamiales</taxon>
        <taxon>Gesneriaceae</taxon>
        <taxon>Didymocarpoideae</taxon>
        <taxon>Trichosporeae</taxon>
        <taxon>Loxocarpinae</taxon>
        <taxon>Dorcoceras</taxon>
    </lineage>
</organism>
<dbReference type="Gene3D" id="2.20.110.10">
    <property type="entry name" value="Histone H3 K4-specific methyltransferase SET7/9 N-terminal domain"/>
    <property type="match status" value="2"/>
</dbReference>
<dbReference type="SMART" id="SM00698">
    <property type="entry name" value="MORN"/>
    <property type="match status" value="4"/>
</dbReference>
<dbReference type="EMBL" id="KV007509">
    <property type="protein sequence ID" value="KZV31391.1"/>
    <property type="molecule type" value="Genomic_DNA"/>
</dbReference>
<evidence type="ECO:0000313" key="2">
    <source>
        <dbReference type="EMBL" id="KZV31391.1"/>
    </source>
</evidence>
<dbReference type="Gene3D" id="3.40.50.1440">
    <property type="entry name" value="Tubulin/FtsZ, GTPase domain"/>
    <property type="match status" value="1"/>
</dbReference>
<name>A0A2Z7BHD6_9LAMI</name>
<keyword evidence="3" id="KW-1185">Reference proteome</keyword>
<dbReference type="PANTHER" id="PTHR43215:SF15">
    <property type="entry name" value="PROTEIN ACCUMULATION AND REPLICATION OF CHLOROPLASTS 3, CHLOROPLASTIC"/>
    <property type="match status" value="1"/>
</dbReference>
<reference evidence="2 3" key="1">
    <citation type="journal article" date="2015" name="Proc. Natl. Acad. Sci. U.S.A.">
        <title>The resurrection genome of Boea hygrometrica: A blueprint for survival of dehydration.</title>
        <authorList>
            <person name="Xiao L."/>
            <person name="Yang G."/>
            <person name="Zhang L."/>
            <person name="Yang X."/>
            <person name="Zhao S."/>
            <person name="Ji Z."/>
            <person name="Zhou Q."/>
            <person name="Hu M."/>
            <person name="Wang Y."/>
            <person name="Chen M."/>
            <person name="Xu Y."/>
            <person name="Jin H."/>
            <person name="Xiao X."/>
            <person name="Hu G."/>
            <person name="Bao F."/>
            <person name="Hu Y."/>
            <person name="Wan P."/>
            <person name="Li L."/>
            <person name="Deng X."/>
            <person name="Kuang T."/>
            <person name="Xiang C."/>
            <person name="Zhu J.K."/>
            <person name="Oliver M.J."/>
            <person name="He Y."/>
        </authorList>
    </citation>
    <scope>NUCLEOTIDE SEQUENCE [LARGE SCALE GENOMIC DNA]</scope>
    <source>
        <strain evidence="3">cv. XS01</strain>
    </source>
</reference>
<dbReference type="OrthoDB" id="270720at2759"/>
<accession>A0A2Z7BHD6</accession>
<dbReference type="Proteomes" id="UP000250235">
    <property type="component" value="Unassembled WGS sequence"/>
</dbReference>
<keyword evidence="1" id="KW-0677">Repeat</keyword>